<evidence type="ECO:0000313" key="2">
    <source>
        <dbReference type="EMBL" id="KGA94370.1"/>
    </source>
</evidence>
<organism evidence="2 3">
    <name type="scientific">Leptospirillum ferriphilum</name>
    <dbReference type="NCBI Taxonomy" id="178606"/>
    <lineage>
        <taxon>Bacteria</taxon>
        <taxon>Pseudomonadati</taxon>
        <taxon>Nitrospirota</taxon>
        <taxon>Nitrospiria</taxon>
        <taxon>Nitrospirales</taxon>
        <taxon>Nitrospiraceae</taxon>
        <taxon>Leptospirillum</taxon>
    </lineage>
</organism>
<protein>
    <submittedName>
        <fullName evidence="2">Uncharacterized protein</fullName>
    </submittedName>
</protein>
<dbReference type="AlphaFoldDB" id="A0A094WCY1"/>
<dbReference type="EMBL" id="JPGK01000003">
    <property type="protein sequence ID" value="KGA94370.1"/>
    <property type="molecule type" value="Genomic_DNA"/>
</dbReference>
<sequence length="58" mass="6220">MIQEAQEKQGSVGPVFSGESGYSILMESLQDGGVSTRVNGESSGNIRQGEDCERARRT</sequence>
<gene>
    <name evidence="2" type="ORF">LptCag_1133</name>
</gene>
<name>A0A094WCY1_9BACT</name>
<proteinExistence type="predicted"/>
<evidence type="ECO:0000313" key="3">
    <source>
        <dbReference type="Proteomes" id="UP000029452"/>
    </source>
</evidence>
<dbReference type="PATRIC" id="fig|178606.4.peg.944"/>
<feature type="compositionally biased region" description="Polar residues" evidence="1">
    <location>
        <begin position="36"/>
        <end position="46"/>
    </location>
</feature>
<evidence type="ECO:0000256" key="1">
    <source>
        <dbReference type="SAM" id="MobiDB-lite"/>
    </source>
</evidence>
<comment type="caution">
    <text evidence="2">The sequence shown here is derived from an EMBL/GenBank/DDBJ whole genome shotgun (WGS) entry which is preliminary data.</text>
</comment>
<dbReference type="Proteomes" id="UP000029452">
    <property type="component" value="Unassembled WGS sequence"/>
</dbReference>
<reference evidence="2 3" key="1">
    <citation type="submission" date="2014-06" db="EMBL/GenBank/DDBJ databases">
        <title>Draft genome sequence of iron oxidizing acidophile Leptospirillum ferriphilum DSM14647.</title>
        <authorList>
            <person name="Cardenas J.P."/>
            <person name="Lazcano M."/>
            <person name="Ossandon F.J."/>
            <person name="Corbett M."/>
            <person name="Holmes D.S."/>
            <person name="Watkin E."/>
        </authorList>
    </citation>
    <scope>NUCLEOTIDE SEQUENCE [LARGE SCALE GENOMIC DNA]</scope>
    <source>
        <strain evidence="2 3">DSM 14647</strain>
    </source>
</reference>
<feature type="compositionally biased region" description="Basic and acidic residues" evidence="1">
    <location>
        <begin position="48"/>
        <end position="58"/>
    </location>
</feature>
<feature type="region of interest" description="Disordered" evidence="1">
    <location>
        <begin position="33"/>
        <end position="58"/>
    </location>
</feature>
<accession>A0A094WCY1</accession>